<comment type="similarity">
    <text evidence="1">Belongs to the ABC transporter superfamily.</text>
</comment>
<sequence>MPLLNVRGLTISLDPHSTLVNGVSFHVEPGETLAVVGESGSGKSLSLLAVLGLLPTPMRVQGEIVFNDQPLHAFTPEQKRQLRGAQIGYVSQDPLSNLHPLKSVGRQIEEAILAHRRVGRKALREQVLALLTEVGIADAARRYHERPAKFSGGQRQRVMIAIAIALNPALIIADEPTTALDATVQASILRLLKRLQQQHGCALVFISHNLRVVADIADRIVVMQHGRVVEQGATRALFDMPQHDYTRSLLQAGWHPRAPSPFSHGEATPLLEVRQVSRRFVKPSLFLSGKAAAPVLNDVNFRLHEGEILGLVGESGSGKSTLGRIVVGLDAPDSGTLTLSGQPWREPGNHHPDRHAVQMVFQDPYSSLNPRRRIDDTLAQPLQLTALRERGQTLSPTALRAAIDDLLAQVELPAATAFRYPSQLSGGQRQRVVIARALAMKPKLIVADEAVSALDITTQHRIIQLFTRLRSRYGLSLLFISHDLDAVAALCDRVLVHQAGQIIEQGSTEQIFQRPQQAWTRQLLAAIPGAAYRFSEEVGYEPAVAL</sequence>
<dbReference type="GO" id="GO:0055085">
    <property type="term" value="P:transmembrane transport"/>
    <property type="evidence" value="ECO:0007669"/>
    <property type="project" value="UniProtKB-ARBA"/>
</dbReference>
<dbReference type="NCBIfam" id="NF008453">
    <property type="entry name" value="PRK11308.1"/>
    <property type="match status" value="2"/>
</dbReference>
<dbReference type="SUPFAM" id="SSF52540">
    <property type="entry name" value="P-loop containing nucleoside triphosphate hydrolases"/>
    <property type="match status" value="2"/>
</dbReference>
<dbReference type="GO" id="GO:0015833">
    <property type="term" value="P:peptide transport"/>
    <property type="evidence" value="ECO:0007669"/>
    <property type="project" value="InterPro"/>
</dbReference>
<dbReference type="RefSeq" id="WP_167576240.1">
    <property type="nucleotide sequence ID" value="NZ_CP050321.1"/>
</dbReference>
<dbReference type="Pfam" id="PF08352">
    <property type="entry name" value="oligo_HPY"/>
    <property type="match status" value="1"/>
</dbReference>
<proteinExistence type="inferred from homology"/>
<dbReference type="Pfam" id="PF00005">
    <property type="entry name" value="ABC_tran"/>
    <property type="match status" value="2"/>
</dbReference>
<dbReference type="InterPro" id="IPR027417">
    <property type="entry name" value="P-loop_NTPase"/>
</dbReference>
<dbReference type="Proteomes" id="UP000503580">
    <property type="component" value="Chromosome"/>
</dbReference>
<dbReference type="EMBL" id="CP050321">
    <property type="protein sequence ID" value="QIR28065.1"/>
    <property type="molecule type" value="Genomic_DNA"/>
</dbReference>
<dbReference type="PANTHER" id="PTHR43776">
    <property type="entry name" value="TRANSPORT ATP-BINDING PROTEIN"/>
    <property type="match status" value="1"/>
</dbReference>
<accession>A0A6G9RP29</accession>
<reference evidence="6 7" key="1">
    <citation type="submission" date="2020-02" db="EMBL/GenBank/DDBJ databases">
        <title>Whole genome PO2S7.</title>
        <authorList>
            <person name="Singha K.M."/>
        </authorList>
    </citation>
    <scope>NUCLEOTIDE SEQUENCE [LARGE SCALE GENOMIC DNA]</scope>
    <source>
        <strain evidence="6 7">PO2S7</strain>
    </source>
</reference>
<dbReference type="NCBIfam" id="NF007739">
    <property type="entry name" value="PRK10419.1"/>
    <property type="match status" value="2"/>
</dbReference>
<dbReference type="GO" id="GO:0005524">
    <property type="term" value="F:ATP binding"/>
    <property type="evidence" value="ECO:0007669"/>
    <property type="project" value="UniProtKB-KW"/>
</dbReference>
<evidence type="ECO:0000256" key="3">
    <source>
        <dbReference type="ARBA" id="ARBA00022741"/>
    </source>
</evidence>
<dbReference type="GO" id="GO:0016887">
    <property type="term" value="F:ATP hydrolysis activity"/>
    <property type="evidence" value="ECO:0007669"/>
    <property type="project" value="InterPro"/>
</dbReference>
<dbReference type="KEGG" id="kgn:GY169_15190"/>
<dbReference type="InterPro" id="IPR017871">
    <property type="entry name" value="ABC_transporter-like_CS"/>
</dbReference>
<evidence type="ECO:0000259" key="5">
    <source>
        <dbReference type="PROSITE" id="PS50893"/>
    </source>
</evidence>
<dbReference type="Gene3D" id="3.40.50.300">
    <property type="entry name" value="P-loop containing nucleotide triphosphate hydrolases"/>
    <property type="match status" value="2"/>
</dbReference>
<dbReference type="InterPro" id="IPR050319">
    <property type="entry name" value="ABC_transp_ATP-bind"/>
</dbReference>
<dbReference type="PROSITE" id="PS50893">
    <property type="entry name" value="ABC_TRANSPORTER_2"/>
    <property type="match status" value="2"/>
</dbReference>
<feature type="domain" description="ABC transporter" evidence="5">
    <location>
        <begin position="271"/>
        <end position="524"/>
    </location>
</feature>
<name>A0A6G9RP29_9ENTR</name>
<dbReference type="PANTHER" id="PTHR43776:SF7">
    <property type="entry name" value="D,D-DIPEPTIDE TRANSPORT ATP-BINDING PROTEIN DDPF-RELATED"/>
    <property type="match status" value="1"/>
</dbReference>
<evidence type="ECO:0000256" key="2">
    <source>
        <dbReference type="ARBA" id="ARBA00022448"/>
    </source>
</evidence>
<evidence type="ECO:0000256" key="1">
    <source>
        <dbReference type="ARBA" id="ARBA00005417"/>
    </source>
</evidence>
<dbReference type="InterPro" id="IPR003593">
    <property type="entry name" value="AAA+_ATPase"/>
</dbReference>
<evidence type="ECO:0000313" key="6">
    <source>
        <dbReference type="EMBL" id="QIR28065.1"/>
    </source>
</evidence>
<keyword evidence="2" id="KW-0813">Transport</keyword>
<dbReference type="SMART" id="SM00382">
    <property type="entry name" value="AAA"/>
    <property type="match status" value="2"/>
</dbReference>
<protein>
    <submittedName>
        <fullName evidence="6">ABC transporter ATP-binding protein</fullName>
    </submittedName>
</protein>
<dbReference type="PROSITE" id="PS00211">
    <property type="entry name" value="ABC_TRANSPORTER_1"/>
    <property type="match status" value="2"/>
</dbReference>
<evidence type="ECO:0000313" key="7">
    <source>
        <dbReference type="Proteomes" id="UP000503580"/>
    </source>
</evidence>
<organism evidence="6 7">
    <name type="scientific">Kluyvera genomosp. 3</name>
    <dbReference type="NCBI Taxonomy" id="2774055"/>
    <lineage>
        <taxon>Bacteria</taxon>
        <taxon>Pseudomonadati</taxon>
        <taxon>Pseudomonadota</taxon>
        <taxon>Gammaproteobacteria</taxon>
        <taxon>Enterobacterales</taxon>
        <taxon>Enterobacteriaceae</taxon>
        <taxon>Kluyvera</taxon>
    </lineage>
</organism>
<feature type="domain" description="ABC transporter" evidence="5">
    <location>
        <begin position="4"/>
        <end position="250"/>
    </location>
</feature>
<keyword evidence="3" id="KW-0547">Nucleotide-binding</keyword>
<keyword evidence="7" id="KW-1185">Reference proteome</keyword>
<evidence type="ECO:0000256" key="4">
    <source>
        <dbReference type="ARBA" id="ARBA00022840"/>
    </source>
</evidence>
<dbReference type="InterPro" id="IPR013563">
    <property type="entry name" value="Oligopep_ABC_C"/>
</dbReference>
<gene>
    <name evidence="6" type="ORF">GY169_15190</name>
</gene>
<dbReference type="InterPro" id="IPR003439">
    <property type="entry name" value="ABC_transporter-like_ATP-bd"/>
</dbReference>
<dbReference type="CDD" id="cd03257">
    <property type="entry name" value="ABC_NikE_OppD_transporters"/>
    <property type="match status" value="2"/>
</dbReference>
<keyword evidence="4 6" id="KW-0067">ATP-binding</keyword>
<dbReference type="AlphaFoldDB" id="A0A6G9RP29"/>